<keyword evidence="4" id="KW-1185">Reference proteome</keyword>
<evidence type="ECO:0000313" key="3">
    <source>
        <dbReference type="EMBL" id="QDU59476.1"/>
    </source>
</evidence>
<sequence length="168" mass="19129">MARVDWWSLTNEELALQCDEDRYRASGPGGQKRNKTESAIRLRHRPTSLIVTAVESRSQHENRARALRRLREALAFSLRQPIDTENIPSLLLDAAHHRTLHIGRKDPSFLPVAASLLDLLAEKGGRLSTVGDCLETSTGSLVRFLRSEGDMWKEVQRIRRENDLPLLR</sequence>
<dbReference type="AlphaFoldDB" id="A0A518AXL7"/>
<name>A0A518AXL7_9BACT</name>
<evidence type="ECO:0000313" key="4">
    <source>
        <dbReference type="Proteomes" id="UP000317093"/>
    </source>
</evidence>
<dbReference type="RefSeq" id="WP_419193141.1">
    <property type="nucleotide sequence ID" value="NZ_CP036279.1"/>
</dbReference>
<dbReference type="KEGG" id="knv:Pan216_03040"/>
<proteinExistence type="inferred from homology"/>
<dbReference type="InterPro" id="IPR000352">
    <property type="entry name" value="Pep_chain_release_fac_I"/>
</dbReference>
<dbReference type="GO" id="GO:0003747">
    <property type="term" value="F:translation release factor activity"/>
    <property type="evidence" value="ECO:0007669"/>
    <property type="project" value="InterPro"/>
</dbReference>
<dbReference type="EMBL" id="CP036279">
    <property type="protein sequence ID" value="QDU59476.1"/>
    <property type="molecule type" value="Genomic_DNA"/>
</dbReference>
<gene>
    <name evidence="3" type="primary">prfA_1</name>
    <name evidence="3" type="ORF">Pan216_03040</name>
</gene>
<dbReference type="PANTHER" id="PTHR43804">
    <property type="entry name" value="LD18447P"/>
    <property type="match status" value="1"/>
</dbReference>
<accession>A0A518AXL7</accession>
<dbReference type="Pfam" id="PF00472">
    <property type="entry name" value="RF-1"/>
    <property type="match status" value="1"/>
</dbReference>
<organism evidence="3 4">
    <name type="scientific">Kolteria novifilia</name>
    <dbReference type="NCBI Taxonomy" id="2527975"/>
    <lineage>
        <taxon>Bacteria</taxon>
        <taxon>Pseudomonadati</taxon>
        <taxon>Planctomycetota</taxon>
        <taxon>Planctomycetia</taxon>
        <taxon>Kolteriales</taxon>
        <taxon>Kolteriaceae</taxon>
        <taxon>Kolteria</taxon>
    </lineage>
</organism>
<dbReference type="InterPro" id="IPR050057">
    <property type="entry name" value="Prokaryotic/Mito_RF"/>
</dbReference>
<dbReference type="InterPro" id="IPR045853">
    <property type="entry name" value="Pep_chain_release_fac_I_sf"/>
</dbReference>
<dbReference type="PANTHER" id="PTHR43804:SF6">
    <property type="entry name" value="CLASS I PEPTIDE CHAIN RELEASE FACTOR"/>
    <property type="match status" value="1"/>
</dbReference>
<protein>
    <submittedName>
        <fullName evidence="3">Peptide chain release factor 1</fullName>
    </submittedName>
</protein>
<evidence type="ECO:0000256" key="1">
    <source>
        <dbReference type="ARBA" id="ARBA00010835"/>
    </source>
</evidence>
<dbReference type="Proteomes" id="UP000317093">
    <property type="component" value="Chromosome"/>
</dbReference>
<dbReference type="Gene3D" id="3.30.160.20">
    <property type="match status" value="1"/>
</dbReference>
<reference evidence="3 4" key="1">
    <citation type="submission" date="2019-02" db="EMBL/GenBank/DDBJ databases">
        <title>Deep-cultivation of Planctomycetes and their phenomic and genomic characterization uncovers novel biology.</title>
        <authorList>
            <person name="Wiegand S."/>
            <person name="Jogler M."/>
            <person name="Boedeker C."/>
            <person name="Pinto D."/>
            <person name="Vollmers J."/>
            <person name="Rivas-Marin E."/>
            <person name="Kohn T."/>
            <person name="Peeters S.H."/>
            <person name="Heuer A."/>
            <person name="Rast P."/>
            <person name="Oberbeckmann S."/>
            <person name="Bunk B."/>
            <person name="Jeske O."/>
            <person name="Meyerdierks A."/>
            <person name="Storesund J.E."/>
            <person name="Kallscheuer N."/>
            <person name="Luecker S."/>
            <person name="Lage O.M."/>
            <person name="Pohl T."/>
            <person name="Merkel B.J."/>
            <person name="Hornburger P."/>
            <person name="Mueller R.-W."/>
            <person name="Bruemmer F."/>
            <person name="Labrenz M."/>
            <person name="Spormann A.M."/>
            <person name="Op den Camp H."/>
            <person name="Overmann J."/>
            <person name="Amann R."/>
            <person name="Jetten M.S.M."/>
            <person name="Mascher T."/>
            <person name="Medema M.H."/>
            <person name="Devos D.P."/>
            <person name="Kaster A.-K."/>
            <person name="Ovreas L."/>
            <person name="Rohde M."/>
            <person name="Galperin M.Y."/>
            <person name="Jogler C."/>
        </authorList>
    </citation>
    <scope>NUCLEOTIDE SEQUENCE [LARGE SCALE GENOMIC DNA]</scope>
    <source>
        <strain evidence="3 4">Pan216</strain>
    </source>
</reference>
<dbReference type="SUPFAM" id="SSF75620">
    <property type="entry name" value="Release factor"/>
    <property type="match status" value="1"/>
</dbReference>
<feature type="domain" description="Prokaryotic-type class I peptide chain release factors" evidence="2">
    <location>
        <begin position="19"/>
        <end position="75"/>
    </location>
</feature>
<evidence type="ECO:0000259" key="2">
    <source>
        <dbReference type="Pfam" id="PF00472"/>
    </source>
</evidence>
<comment type="similarity">
    <text evidence="1">Belongs to the prokaryotic/mitochondrial release factor family.</text>
</comment>